<dbReference type="PANTHER" id="PTHR10357">
    <property type="entry name" value="ALPHA-AMYLASE FAMILY MEMBER"/>
    <property type="match status" value="1"/>
</dbReference>
<evidence type="ECO:0000256" key="2">
    <source>
        <dbReference type="ARBA" id="ARBA00022801"/>
    </source>
</evidence>
<gene>
    <name evidence="8" type="ORF">HYG85_12220</name>
</gene>
<dbReference type="InterPro" id="IPR045857">
    <property type="entry name" value="O16G_dom_2"/>
</dbReference>
<comment type="similarity">
    <text evidence="1 4">Belongs to the glycosyl hydrolase 13 family.</text>
</comment>
<dbReference type="CDD" id="cd11316">
    <property type="entry name" value="AmyAc_bac2_AmyA"/>
    <property type="match status" value="1"/>
</dbReference>
<keyword evidence="6" id="KW-0732">Signal</keyword>
<keyword evidence="5" id="KW-0119">Carbohydrate metabolism</keyword>
<evidence type="ECO:0000313" key="8">
    <source>
        <dbReference type="EMBL" id="QUH29629.1"/>
    </source>
</evidence>
<dbReference type="SMART" id="SM00642">
    <property type="entry name" value="Aamy"/>
    <property type="match status" value="1"/>
</dbReference>
<keyword evidence="2 5" id="KW-0378">Hydrolase</keyword>
<evidence type="ECO:0000313" key="9">
    <source>
        <dbReference type="Proteomes" id="UP000677305"/>
    </source>
</evidence>
<comment type="catalytic activity">
    <reaction evidence="5">
        <text>Endohydrolysis of (1-&gt;4)-alpha-D-glucosidic linkages in polysaccharides containing three or more (1-&gt;4)-alpha-linked D-glucose units.</text>
        <dbReference type="EC" id="3.2.1.1"/>
    </reaction>
</comment>
<dbReference type="Pfam" id="PF23915">
    <property type="entry name" value="SusG_C"/>
    <property type="match status" value="1"/>
</dbReference>
<protein>
    <recommendedName>
        <fullName evidence="5">Alpha-amylase</fullName>
        <ecNumber evidence="5">3.2.1.1</ecNumber>
    </recommendedName>
</protein>
<sequence length="530" mass="61356">MNKKIGIVFVLLLTIPLALSGCTKGNKTTVNNSLNGVWYEIFVRSFADSNNDGIGDINGIIDKLDYLNDNDPSTDDDLGINGIWLMPINPSPSYHGYDITDYYDINPDYGTLDDFQRLLEEAHKRNIKVIMDLVLNHSSSQHPWFTEAVNDENSDYRSYYDIMPEDAEGYKFDMQIWGHNAWNKIGNNYYYAIFWDGMPDFNYNSQALRDEMIKVATYWLEKGVDGFRIDAVPHIFGLGELPENEDYDSKTKDWWQEFDTALRKVKPDYYLVGEIWEANEKRAVYASNFDTSFNFDLSGEGILGMVKFERDFGRRNNGLIQELDMNYSAINKYSDNFIDAPFLSNHDTQRAMDFLDGDLTNMKLATSIYMTLPGNPFIYYGEELGMKGNKPDEYIREPFIWGDSYQTTWKPLDSNKDALSVIKQEEEKDTLLDYYRKIIRLRQNNNALMSGELVGIETISSKVVAYERKYEDETLIVVHNLYSNKIKIDKKELEKDYELGEVLFSNPQQPLIEDNTIELPGKCSIIFKVK</sequence>
<dbReference type="InterPro" id="IPR006047">
    <property type="entry name" value="GH13_cat_dom"/>
</dbReference>
<dbReference type="KEGG" id="vgu:HYG85_12220"/>
<keyword evidence="3 5" id="KW-0326">Glycosidase</keyword>
<dbReference type="InterPro" id="IPR017853">
    <property type="entry name" value="GH"/>
</dbReference>
<feature type="domain" description="Glycosyl hydrolase family 13 catalytic" evidence="7">
    <location>
        <begin position="40"/>
        <end position="442"/>
    </location>
</feature>
<dbReference type="AlphaFoldDB" id="A0A8J8MB63"/>
<dbReference type="GO" id="GO:0043169">
    <property type="term" value="F:cation binding"/>
    <property type="evidence" value="ECO:0007669"/>
    <property type="project" value="InterPro"/>
</dbReference>
<accession>A0A8J8MB63</accession>
<dbReference type="PROSITE" id="PS51257">
    <property type="entry name" value="PROKAR_LIPOPROTEIN"/>
    <property type="match status" value="1"/>
</dbReference>
<dbReference type="InterPro" id="IPR056300">
    <property type="entry name" value="SusG-like_C"/>
</dbReference>
<proteinExistence type="inferred from homology"/>
<dbReference type="GO" id="GO:0009313">
    <property type="term" value="P:oligosaccharide catabolic process"/>
    <property type="evidence" value="ECO:0007669"/>
    <property type="project" value="TreeGrafter"/>
</dbReference>
<evidence type="ECO:0000256" key="6">
    <source>
        <dbReference type="SAM" id="SignalP"/>
    </source>
</evidence>
<dbReference type="PRINTS" id="PR00110">
    <property type="entry name" value="ALPHAAMYLASE"/>
</dbReference>
<dbReference type="Gene3D" id="2.60.40.1180">
    <property type="entry name" value="Golgi alpha-mannosidase II"/>
    <property type="match status" value="1"/>
</dbReference>
<dbReference type="EMBL" id="CP058561">
    <property type="protein sequence ID" value="QUH29629.1"/>
    <property type="molecule type" value="Genomic_DNA"/>
</dbReference>
<dbReference type="PANTHER" id="PTHR10357:SF179">
    <property type="entry name" value="NEUTRAL AND BASIC AMINO ACID TRANSPORT PROTEIN RBAT"/>
    <property type="match status" value="1"/>
</dbReference>
<evidence type="ECO:0000256" key="3">
    <source>
        <dbReference type="ARBA" id="ARBA00023295"/>
    </source>
</evidence>
<dbReference type="EC" id="3.2.1.1" evidence="5"/>
<dbReference type="InterPro" id="IPR006046">
    <property type="entry name" value="Alpha_amylase"/>
</dbReference>
<organism evidence="8 9">
    <name type="scientific">Vallitalea guaymasensis</name>
    <dbReference type="NCBI Taxonomy" id="1185412"/>
    <lineage>
        <taxon>Bacteria</taxon>
        <taxon>Bacillati</taxon>
        <taxon>Bacillota</taxon>
        <taxon>Clostridia</taxon>
        <taxon>Lachnospirales</taxon>
        <taxon>Vallitaleaceae</taxon>
        <taxon>Vallitalea</taxon>
    </lineage>
</organism>
<dbReference type="Proteomes" id="UP000677305">
    <property type="component" value="Chromosome"/>
</dbReference>
<dbReference type="SUPFAM" id="SSF51011">
    <property type="entry name" value="Glycosyl hydrolase domain"/>
    <property type="match status" value="1"/>
</dbReference>
<feature type="chain" id="PRO_5039356919" description="Alpha-amylase" evidence="6">
    <location>
        <begin position="21"/>
        <end position="530"/>
    </location>
</feature>
<dbReference type="RefSeq" id="WP_212693647.1">
    <property type="nucleotide sequence ID" value="NZ_CP058561.1"/>
</dbReference>
<dbReference type="Gene3D" id="3.20.20.80">
    <property type="entry name" value="Glycosidases"/>
    <property type="match status" value="1"/>
</dbReference>
<feature type="signal peptide" evidence="6">
    <location>
        <begin position="1"/>
        <end position="20"/>
    </location>
</feature>
<keyword evidence="9" id="KW-1185">Reference proteome</keyword>
<evidence type="ECO:0000256" key="1">
    <source>
        <dbReference type="ARBA" id="ARBA00008061"/>
    </source>
</evidence>
<evidence type="ECO:0000259" key="7">
    <source>
        <dbReference type="SMART" id="SM00642"/>
    </source>
</evidence>
<dbReference type="SUPFAM" id="SSF51445">
    <property type="entry name" value="(Trans)glycosidases"/>
    <property type="match status" value="1"/>
</dbReference>
<name>A0A8J8MB63_9FIRM</name>
<evidence type="ECO:0000256" key="5">
    <source>
        <dbReference type="RuleBase" id="RU361134"/>
    </source>
</evidence>
<dbReference type="Gene3D" id="3.90.400.10">
    <property type="entry name" value="Oligo-1,6-glucosidase, Domain 2"/>
    <property type="match status" value="1"/>
</dbReference>
<reference evidence="8 9" key="1">
    <citation type="submission" date="2020-07" db="EMBL/GenBank/DDBJ databases">
        <title>Vallitalea guaymasensis genome.</title>
        <authorList>
            <person name="Postec A."/>
        </authorList>
    </citation>
    <scope>NUCLEOTIDE SEQUENCE [LARGE SCALE GENOMIC DNA]</scope>
    <source>
        <strain evidence="8 9">Ra1766G1</strain>
    </source>
</reference>
<dbReference type="Pfam" id="PF00128">
    <property type="entry name" value="Alpha-amylase"/>
    <property type="match status" value="1"/>
</dbReference>
<dbReference type="GO" id="GO:0004556">
    <property type="term" value="F:alpha-amylase activity"/>
    <property type="evidence" value="ECO:0007669"/>
    <property type="project" value="UniProtKB-UniRule"/>
</dbReference>
<evidence type="ECO:0000256" key="4">
    <source>
        <dbReference type="RuleBase" id="RU003615"/>
    </source>
</evidence>
<dbReference type="InterPro" id="IPR013780">
    <property type="entry name" value="Glyco_hydro_b"/>
</dbReference>